<reference evidence="2" key="2">
    <citation type="submission" date="2021-10" db="EMBL/GenBank/DDBJ databases">
        <title>Phylogenomics reveals ancestral predisposition of the termite-cultivated fungus Termitomyces towards a domesticated lifestyle.</title>
        <authorList>
            <person name="Auxier B."/>
            <person name="Grum-Grzhimaylo A."/>
            <person name="Cardenas M.E."/>
            <person name="Lodge J.D."/>
            <person name="Laessoe T."/>
            <person name="Pedersen O."/>
            <person name="Smith M.E."/>
            <person name="Kuyper T.W."/>
            <person name="Franco-Molano E.A."/>
            <person name="Baroni T.J."/>
            <person name="Aanen D.K."/>
        </authorList>
    </citation>
    <scope>NUCLEOTIDE SEQUENCE</scope>
    <source>
        <strain evidence="2">D49</strain>
    </source>
</reference>
<comment type="caution">
    <text evidence="2">The sequence shown here is derived from an EMBL/GenBank/DDBJ whole genome shotgun (WGS) entry which is preliminary data.</text>
</comment>
<dbReference type="AlphaFoldDB" id="A0A9P7KK21"/>
<accession>A0A9P7KK21</accession>
<evidence type="ECO:0000313" key="2">
    <source>
        <dbReference type="EMBL" id="KAG5651285.1"/>
    </source>
</evidence>
<sequence length="151" mass="17662">MPPGHRPYTRSKKRHSHEPKSKKIKVDVCDVQQRPELSGPVNSTGFPILPTELLVEIISYFPSLPVPAKYQDLREEYRERAQTLHALTRLCRTLRRVFLPIMWERIEVLVKLRNDGKDTFFAAWKRPLATELVRQLEIVTVRDETLAAYVK</sequence>
<reference evidence="2" key="1">
    <citation type="submission" date="2021-02" db="EMBL/GenBank/DDBJ databases">
        <authorList>
            <person name="Nieuwenhuis M."/>
            <person name="Van De Peppel L.J.J."/>
        </authorList>
    </citation>
    <scope>NUCLEOTIDE SEQUENCE</scope>
    <source>
        <strain evidence="2">D49</strain>
    </source>
</reference>
<keyword evidence="3" id="KW-1185">Reference proteome</keyword>
<name>A0A9P7KK21_9AGAR</name>
<proteinExistence type="predicted"/>
<gene>
    <name evidence="2" type="ORF">H0H81_009202</name>
</gene>
<organism evidence="2 3">
    <name type="scientific">Sphagnurus paluster</name>
    <dbReference type="NCBI Taxonomy" id="117069"/>
    <lineage>
        <taxon>Eukaryota</taxon>
        <taxon>Fungi</taxon>
        <taxon>Dikarya</taxon>
        <taxon>Basidiomycota</taxon>
        <taxon>Agaricomycotina</taxon>
        <taxon>Agaricomycetes</taxon>
        <taxon>Agaricomycetidae</taxon>
        <taxon>Agaricales</taxon>
        <taxon>Tricholomatineae</taxon>
        <taxon>Lyophyllaceae</taxon>
        <taxon>Sphagnurus</taxon>
    </lineage>
</organism>
<dbReference type="Proteomes" id="UP000717328">
    <property type="component" value="Unassembled WGS sequence"/>
</dbReference>
<dbReference type="OrthoDB" id="2891411at2759"/>
<evidence type="ECO:0000256" key="1">
    <source>
        <dbReference type="SAM" id="MobiDB-lite"/>
    </source>
</evidence>
<feature type="compositionally biased region" description="Basic residues" evidence="1">
    <location>
        <begin position="7"/>
        <end position="17"/>
    </location>
</feature>
<protein>
    <submittedName>
        <fullName evidence="2">Uncharacterized protein</fullName>
    </submittedName>
</protein>
<evidence type="ECO:0000313" key="3">
    <source>
        <dbReference type="Proteomes" id="UP000717328"/>
    </source>
</evidence>
<feature type="region of interest" description="Disordered" evidence="1">
    <location>
        <begin position="1"/>
        <end position="24"/>
    </location>
</feature>
<dbReference type="EMBL" id="JABCKI010000266">
    <property type="protein sequence ID" value="KAG5651285.1"/>
    <property type="molecule type" value="Genomic_DNA"/>
</dbReference>